<feature type="transmembrane region" description="Helical" evidence="8">
    <location>
        <begin position="34"/>
        <end position="57"/>
    </location>
</feature>
<dbReference type="PANTHER" id="PTHR47797:SF1">
    <property type="entry name" value="CYTOCHROME B561 DOMAIN-CONTAINING PROTEIN-RELATED"/>
    <property type="match status" value="1"/>
</dbReference>
<dbReference type="InterPro" id="IPR006593">
    <property type="entry name" value="Cyt_b561/ferric_Rdtase_TM"/>
</dbReference>
<feature type="transmembrane region" description="Helical" evidence="8">
    <location>
        <begin position="95"/>
        <end position="118"/>
    </location>
</feature>
<feature type="compositionally biased region" description="Basic and acidic residues" evidence="7">
    <location>
        <begin position="169"/>
        <end position="180"/>
    </location>
</feature>
<dbReference type="Gene3D" id="1.20.120.1770">
    <property type="match status" value="1"/>
</dbReference>
<evidence type="ECO:0000256" key="5">
    <source>
        <dbReference type="ARBA" id="ARBA00022989"/>
    </source>
</evidence>
<evidence type="ECO:0000256" key="4">
    <source>
        <dbReference type="ARBA" id="ARBA00022982"/>
    </source>
</evidence>
<reference evidence="10" key="1">
    <citation type="submission" date="2021-03" db="EMBL/GenBank/DDBJ databases">
        <authorList>
            <person name="Tagirdzhanova G."/>
        </authorList>
    </citation>
    <scope>NUCLEOTIDE SEQUENCE</scope>
</reference>
<keyword evidence="3 8" id="KW-0812">Transmembrane</keyword>
<evidence type="ECO:0000256" key="8">
    <source>
        <dbReference type="SAM" id="Phobius"/>
    </source>
</evidence>
<evidence type="ECO:0000313" key="10">
    <source>
        <dbReference type="EMBL" id="CAF9930393.1"/>
    </source>
</evidence>
<comment type="caution">
    <text evidence="10">The sequence shown here is derived from an EMBL/GenBank/DDBJ whole genome shotgun (WGS) entry which is preliminary data.</text>
</comment>
<protein>
    <recommendedName>
        <fullName evidence="9">Cytochrome b561 domain-containing protein</fullName>
    </recommendedName>
</protein>
<evidence type="ECO:0000256" key="7">
    <source>
        <dbReference type="SAM" id="MobiDB-lite"/>
    </source>
</evidence>
<dbReference type="CDD" id="cd08760">
    <property type="entry name" value="Cyt_b561_FRRS1_like"/>
    <property type="match status" value="1"/>
</dbReference>
<dbReference type="AlphaFoldDB" id="A0A8H3FT47"/>
<keyword evidence="11" id="KW-1185">Reference proteome</keyword>
<evidence type="ECO:0000259" key="9">
    <source>
        <dbReference type="PROSITE" id="PS50939"/>
    </source>
</evidence>
<sequence>MGAAFVLFMPLGVFLIRLTSFKGVIWVHAGIQIFAYLAALAAFGLGAWMATVTGQWVPGNGHPIIGTIVIGLLVVQPFLGYVHHPIYVREHKSTLWIYSHIWYGRALILVAVINGGLGLQLSGNTVKGEIAYGVVAGVMFLLYLAALAVSYLRKDNSHKGETDQNIIDGPKREHSDEEQRIAPPANS</sequence>
<feature type="transmembrane region" description="Helical" evidence="8">
    <location>
        <begin position="63"/>
        <end position="83"/>
    </location>
</feature>
<evidence type="ECO:0000256" key="1">
    <source>
        <dbReference type="ARBA" id="ARBA00004370"/>
    </source>
</evidence>
<dbReference type="GO" id="GO:0016020">
    <property type="term" value="C:membrane"/>
    <property type="evidence" value="ECO:0007669"/>
    <property type="project" value="UniProtKB-SubCell"/>
</dbReference>
<dbReference type="OrthoDB" id="19261at2759"/>
<evidence type="ECO:0000256" key="6">
    <source>
        <dbReference type="ARBA" id="ARBA00023136"/>
    </source>
</evidence>
<evidence type="ECO:0000256" key="3">
    <source>
        <dbReference type="ARBA" id="ARBA00022692"/>
    </source>
</evidence>
<feature type="transmembrane region" description="Helical" evidence="8">
    <location>
        <begin position="6"/>
        <end position="27"/>
    </location>
</feature>
<keyword evidence="4" id="KW-0249">Electron transport</keyword>
<comment type="subcellular location">
    <subcellularLocation>
        <location evidence="1">Membrane</location>
    </subcellularLocation>
</comment>
<gene>
    <name evidence="10" type="ORF">HETSPECPRED_007622</name>
</gene>
<name>A0A8H3FT47_9LECA</name>
<feature type="transmembrane region" description="Helical" evidence="8">
    <location>
        <begin position="130"/>
        <end position="152"/>
    </location>
</feature>
<dbReference type="Proteomes" id="UP000664521">
    <property type="component" value="Unassembled WGS sequence"/>
</dbReference>
<accession>A0A8H3FT47</accession>
<proteinExistence type="predicted"/>
<evidence type="ECO:0000256" key="2">
    <source>
        <dbReference type="ARBA" id="ARBA00022448"/>
    </source>
</evidence>
<keyword evidence="5 8" id="KW-1133">Transmembrane helix</keyword>
<feature type="region of interest" description="Disordered" evidence="7">
    <location>
        <begin position="158"/>
        <end position="187"/>
    </location>
</feature>
<evidence type="ECO:0000313" key="11">
    <source>
        <dbReference type="Proteomes" id="UP000664521"/>
    </source>
</evidence>
<feature type="domain" description="Cytochrome b561" evidence="9">
    <location>
        <begin position="1"/>
        <end position="152"/>
    </location>
</feature>
<dbReference type="PROSITE" id="PS50939">
    <property type="entry name" value="CYTOCHROME_B561"/>
    <property type="match status" value="1"/>
</dbReference>
<keyword evidence="2" id="KW-0813">Transport</keyword>
<dbReference type="EMBL" id="CAJPDS010000055">
    <property type="protein sequence ID" value="CAF9930393.1"/>
    <property type="molecule type" value="Genomic_DNA"/>
</dbReference>
<dbReference type="PANTHER" id="PTHR47797">
    <property type="entry name" value="DEHYDROGENASE, PUTATIVE (AFU_ORTHOLOGUE AFUA_8G05805)-RELATED"/>
    <property type="match status" value="1"/>
</dbReference>
<organism evidence="10 11">
    <name type="scientific">Heterodermia speciosa</name>
    <dbReference type="NCBI Taxonomy" id="116794"/>
    <lineage>
        <taxon>Eukaryota</taxon>
        <taxon>Fungi</taxon>
        <taxon>Dikarya</taxon>
        <taxon>Ascomycota</taxon>
        <taxon>Pezizomycotina</taxon>
        <taxon>Lecanoromycetes</taxon>
        <taxon>OSLEUM clade</taxon>
        <taxon>Lecanoromycetidae</taxon>
        <taxon>Caliciales</taxon>
        <taxon>Physciaceae</taxon>
        <taxon>Heterodermia</taxon>
    </lineage>
</organism>
<keyword evidence="6 8" id="KW-0472">Membrane</keyword>